<organism evidence="1 2">
    <name type="scientific">Aspergillus fumigatus</name>
    <name type="common">Neosartorya fumigata</name>
    <dbReference type="NCBI Taxonomy" id="746128"/>
    <lineage>
        <taxon>Eukaryota</taxon>
        <taxon>Fungi</taxon>
        <taxon>Dikarya</taxon>
        <taxon>Ascomycota</taxon>
        <taxon>Pezizomycotina</taxon>
        <taxon>Eurotiomycetes</taxon>
        <taxon>Eurotiomycetidae</taxon>
        <taxon>Eurotiales</taxon>
        <taxon>Aspergillaceae</taxon>
        <taxon>Aspergillus</taxon>
        <taxon>Aspergillus subgen. Fumigati</taxon>
    </lineage>
</organism>
<dbReference type="Proteomes" id="UP000813423">
    <property type="component" value="Unassembled WGS sequence"/>
</dbReference>
<dbReference type="EMBL" id="JAIBSC010000221">
    <property type="protein sequence ID" value="KAH1892751.1"/>
    <property type="molecule type" value="Genomic_DNA"/>
</dbReference>
<gene>
    <name evidence="1" type="ORF">KXV57_003708</name>
</gene>
<protein>
    <submittedName>
        <fullName evidence="1">Uncharacterized protein</fullName>
    </submittedName>
</protein>
<dbReference type="AlphaFoldDB" id="A0A9P8N9U4"/>
<evidence type="ECO:0000313" key="1">
    <source>
        <dbReference type="EMBL" id="KAH1892751.1"/>
    </source>
</evidence>
<name>A0A9P8N9U4_ASPFM</name>
<evidence type="ECO:0000313" key="2">
    <source>
        <dbReference type="Proteomes" id="UP000813423"/>
    </source>
</evidence>
<comment type="caution">
    <text evidence="1">The sequence shown here is derived from an EMBL/GenBank/DDBJ whole genome shotgun (WGS) entry which is preliminary data.</text>
</comment>
<proteinExistence type="predicted"/>
<accession>A0A9P8N9U4</accession>
<sequence>MMSEEVGSNALKGKSEFIAIKLFDPVEYPRTITGKGTLIQIYNPLEDMRLPAYWEWEDENKEGVKDVPAGYKVRVVNAEVKFT</sequence>
<reference evidence="1" key="1">
    <citation type="submission" date="2021-08" db="EMBL/GenBank/DDBJ databases">
        <title>Global Aspergillus fumigatus from environmental and clinical sources.</title>
        <authorList>
            <person name="Barber A."/>
            <person name="Sae-Ong T."/>
        </authorList>
    </citation>
    <scope>NUCLEOTIDE SEQUENCE</scope>
    <source>
        <strain evidence="1">NRZ-2016-071</strain>
    </source>
</reference>